<dbReference type="PANTHER" id="PTHR43877:SF2">
    <property type="entry name" value="AMINOALKYLPHOSPHONATE N-ACETYLTRANSFERASE-RELATED"/>
    <property type="match status" value="1"/>
</dbReference>
<name>A0A085GFR5_EWIA3</name>
<dbReference type="AlphaFoldDB" id="A0A085GFR5"/>
<dbReference type="OrthoDB" id="6864670at2"/>
<dbReference type="CDD" id="cd04301">
    <property type="entry name" value="NAT_SF"/>
    <property type="match status" value="1"/>
</dbReference>
<keyword evidence="1 4" id="KW-0808">Transferase</keyword>
<dbReference type="EC" id="2.3.1.-" evidence="4"/>
<dbReference type="eggNOG" id="COG0456">
    <property type="taxonomic scope" value="Bacteria"/>
</dbReference>
<dbReference type="Proteomes" id="UP000028640">
    <property type="component" value="Unassembled WGS sequence"/>
</dbReference>
<dbReference type="RefSeq" id="WP_034790038.1">
    <property type="nucleotide sequence ID" value="NZ_JMPJ01000040.1"/>
</dbReference>
<evidence type="ECO:0000256" key="1">
    <source>
        <dbReference type="ARBA" id="ARBA00022679"/>
    </source>
</evidence>
<dbReference type="Gene3D" id="3.40.630.30">
    <property type="match status" value="1"/>
</dbReference>
<feature type="domain" description="N-acetyltransferase" evidence="3">
    <location>
        <begin position="1"/>
        <end position="170"/>
    </location>
</feature>
<dbReference type="STRING" id="910964.GEAM_1458"/>
<dbReference type="InterPro" id="IPR050832">
    <property type="entry name" value="Bact_Acetyltransf"/>
</dbReference>
<keyword evidence="5" id="KW-1185">Reference proteome</keyword>
<accession>A0A085GFR5</accession>
<protein>
    <submittedName>
        <fullName evidence="4">PaiA family transcriptional regulator</fullName>
        <ecNumber evidence="4">2.3.1.-</ecNumber>
    </submittedName>
</protein>
<proteinExistence type="predicted"/>
<sequence>MEIRQAVQADIELLRQLGISTYKHYFGALWQSPAELEAFLHSDFSREVLTHGLSDPQQQWWVASEQGELLGFAKVHDQQPLPESERTGAMLCKLYLQPGAKSRGLGSRLFKHLEQQARGRQQGLLWLTVLQSNTAAIAFYQRQGMVIHSESAYVTPTQSTPLWTMKKELG</sequence>
<dbReference type="InterPro" id="IPR016181">
    <property type="entry name" value="Acyl_CoA_acyltransferase"/>
</dbReference>
<dbReference type="EMBL" id="JMPJ01000040">
    <property type="protein sequence ID" value="KFC82560.1"/>
    <property type="molecule type" value="Genomic_DNA"/>
</dbReference>
<dbReference type="SUPFAM" id="SSF55729">
    <property type="entry name" value="Acyl-CoA N-acyltransferases (Nat)"/>
    <property type="match status" value="1"/>
</dbReference>
<dbReference type="GeneID" id="78379806"/>
<evidence type="ECO:0000256" key="2">
    <source>
        <dbReference type="ARBA" id="ARBA00023315"/>
    </source>
</evidence>
<gene>
    <name evidence="4" type="ORF">GEAM_1458</name>
</gene>
<dbReference type="PROSITE" id="PS51186">
    <property type="entry name" value="GNAT"/>
    <property type="match status" value="1"/>
</dbReference>
<organism evidence="4 5">
    <name type="scientific">Ewingella americana (strain ATCC 33852 / DSM 4580 / CCUG 14506 / JCM 5911 / LMG 7869 / NCTC 12157 / CDC 1468-78)</name>
    <dbReference type="NCBI Taxonomy" id="910964"/>
    <lineage>
        <taxon>Bacteria</taxon>
        <taxon>Pseudomonadati</taxon>
        <taxon>Pseudomonadota</taxon>
        <taxon>Gammaproteobacteria</taxon>
        <taxon>Enterobacterales</taxon>
        <taxon>Yersiniaceae</taxon>
        <taxon>Ewingella</taxon>
    </lineage>
</organism>
<dbReference type="PANTHER" id="PTHR43877">
    <property type="entry name" value="AMINOALKYLPHOSPHONATE N-ACETYLTRANSFERASE-RELATED-RELATED"/>
    <property type="match status" value="1"/>
</dbReference>
<dbReference type="InterPro" id="IPR000182">
    <property type="entry name" value="GNAT_dom"/>
</dbReference>
<dbReference type="GO" id="GO:0016747">
    <property type="term" value="F:acyltransferase activity, transferring groups other than amino-acyl groups"/>
    <property type="evidence" value="ECO:0007669"/>
    <property type="project" value="InterPro"/>
</dbReference>
<reference evidence="4 5" key="1">
    <citation type="submission" date="2014-05" db="EMBL/GenBank/DDBJ databases">
        <title>ATOL: Assembling a taxonomically balanced genome-scale reconstruction of the evolutionary history of the Enterobacteriaceae.</title>
        <authorList>
            <person name="Plunkett G.III."/>
            <person name="Neeno-Eckwall E.C."/>
            <person name="Glasner J.D."/>
            <person name="Perna N.T."/>
        </authorList>
    </citation>
    <scope>NUCLEOTIDE SEQUENCE [LARGE SCALE GENOMIC DNA]</scope>
    <source>
        <strain evidence="4 5">ATCC 33852</strain>
    </source>
</reference>
<evidence type="ECO:0000259" key="3">
    <source>
        <dbReference type="PROSITE" id="PS51186"/>
    </source>
</evidence>
<dbReference type="Pfam" id="PF00583">
    <property type="entry name" value="Acetyltransf_1"/>
    <property type="match status" value="1"/>
</dbReference>
<keyword evidence="2 4" id="KW-0012">Acyltransferase</keyword>
<evidence type="ECO:0000313" key="5">
    <source>
        <dbReference type="Proteomes" id="UP000028640"/>
    </source>
</evidence>
<comment type="caution">
    <text evidence="4">The sequence shown here is derived from an EMBL/GenBank/DDBJ whole genome shotgun (WGS) entry which is preliminary data.</text>
</comment>
<evidence type="ECO:0000313" key="4">
    <source>
        <dbReference type="EMBL" id="KFC82560.1"/>
    </source>
</evidence>